<evidence type="ECO:0000256" key="1">
    <source>
        <dbReference type="ARBA" id="ARBA00010897"/>
    </source>
</evidence>
<keyword evidence="3" id="KW-0328">Glycosyltransferase</keyword>
<evidence type="ECO:0000256" key="4">
    <source>
        <dbReference type="ARBA" id="ARBA00022679"/>
    </source>
</evidence>
<dbReference type="EMBL" id="MG250483">
    <property type="protein sequence ID" value="AUE22655.1"/>
    <property type="molecule type" value="Genomic_DNA"/>
</dbReference>
<dbReference type="Pfam" id="PF04095">
    <property type="entry name" value="NAPRTase"/>
    <property type="match status" value="1"/>
</dbReference>
<organism evidence="11 12">
    <name type="scientific">Aeromonas phage Ah1</name>
    <dbReference type="NCBI Taxonomy" id="2053701"/>
    <lineage>
        <taxon>Viruses</taxon>
        <taxon>Duplodnaviria</taxon>
        <taxon>Heunggongvirae</taxon>
        <taxon>Uroviricota</taxon>
        <taxon>Caudoviricetes</taxon>
        <taxon>Pantevenvirales</taxon>
        <taxon>Straboviridae</taxon>
        <taxon>Cinqassovirus</taxon>
        <taxon>Cinqassovirus ah1</taxon>
    </lineage>
</organism>
<evidence type="ECO:0000256" key="6">
    <source>
        <dbReference type="ARBA" id="ARBA00035024"/>
    </source>
</evidence>
<keyword evidence="4" id="KW-0808">Transferase</keyword>
<dbReference type="InterPro" id="IPR013785">
    <property type="entry name" value="Aldolase_TIM"/>
</dbReference>
<evidence type="ECO:0000256" key="2">
    <source>
        <dbReference type="ARBA" id="ARBA00022642"/>
    </source>
</evidence>
<evidence type="ECO:0000313" key="11">
    <source>
        <dbReference type="EMBL" id="AUE22655.1"/>
    </source>
</evidence>
<keyword evidence="12" id="KW-1185">Reference proteome</keyword>
<sequence>MNVFKSNLCTSTDSYKITHPWQFPQGTDAASFYAEPRIDDKLMVSGLHFVSRVLEQGITVADVTRANMLYKSHFGRDVFAYDMWMKIATERGGKLPVNMYGVKDGQVIPGRNATMVVETFGPEFSIGGHLETFLLRGHWYPSSVATLSFKIKKLVKKYLKETSDLTGADFDFVLKTRLHDFGARGATCEQAAKLGGLAHLINFIGTDTVEALIMAQDIYNLAHDIAVGISIPAREHSTTICYGDEGMLTPEQEDEAFWNSIRQWGDGVYAVVADSIDYKSAVDRLTTGEFKKEILARGGTCVIRPDSGDMFDNIGYALETIAKNVGFTVNSKGYKVLHGSYRVIQGDGLSSDKDVEACLKFIKELGFSVENVAFGMGGGLLQKCDRDTQKWAYKCSAIRVNGKWRGVRKNPKDAAWKASKAGRMRLVKIDGQYKTVNVLDPRFAQYENSNEFVTYLMDGVCAHSYNKALFDEARARSDEQA</sequence>
<dbReference type="InterPro" id="IPR041529">
    <property type="entry name" value="DUF5598"/>
</dbReference>
<evidence type="ECO:0000256" key="7">
    <source>
        <dbReference type="ARBA" id="ARBA00035036"/>
    </source>
</evidence>
<feature type="domain" description="Nicotinate/nicotinamide phosphoribosyltransferase" evidence="9">
    <location>
        <begin position="177"/>
        <end position="425"/>
    </location>
</feature>
<dbReference type="SUPFAM" id="SSF51690">
    <property type="entry name" value="Nicotinate/Quinolinate PRTase C-terminal domain-like"/>
    <property type="match status" value="1"/>
</dbReference>
<dbReference type="PANTHER" id="PTHR43816">
    <property type="entry name" value="NICOTINAMIDE PHOSPHORIBOSYLTRANSFERASE"/>
    <property type="match status" value="1"/>
</dbReference>
<evidence type="ECO:0000256" key="8">
    <source>
        <dbReference type="ARBA" id="ARBA00047835"/>
    </source>
</evidence>
<dbReference type="Pfam" id="PF18127">
    <property type="entry name" value="NAMPT_N"/>
    <property type="match status" value="1"/>
</dbReference>
<name>A0A2H4YFA3_9CAUD</name>
<evidence type="ECO:0000256" key="5">
    <source>
        <dbReference type="ARBA" id="ARBA00035007"/>
    </source>
</evidence>
<dbReference type="EC" id="2.4.2.12" evidence="6"/>
<evidence type="ECO:0000259" key="9">
    <source>
        <dbReference type="Pfam" id="PF04095"/>
    </source>
</evidence>
<reference evidence="11 12" key="1">
    <citation type="submission" date="2017-10" db="EMBL/GenBank/DDBJ databases">
        <title>Antibacterial composition for extension of chilled fish shelf life and decreasing of risk of food-borne infections, bacteriophage strains for its preparation.</title>
        <authorList>
            <person name="Zulkarneev E.R."/>
            <person name="Aleshkin A.V."/>
            <person name="Rubalsky O.V."/>
            <person name="Kiseleva I.A."/>
            <person name="Rubalskii E.O."/>
            <person name="Lebedev S.N."/>
        </authorList>
    </citation>
    <scope>NUCLEOTIDE SEQUENCE [LARGE SCALE GENOMIC DNA]</scope>
</reference>
<accession>A0A2H4YFA3</accession>
<protein>
    <recommendedName>
        <fullName evidence="7">Nicotinamide phosphoribosyltransferase</fullName>
        <ecNumber evidence="6">2.4.2.12</ecNumber>
    </recommendedName>
</protein>
<keyword evidence="2" id="KW-0662">Pyridine nucleotide biosynthesis</keyword>
<evidence type="ECO:0000259" key="10">
    <source>
        <dbReference type="Pfam" id="PF18127"/>
    </source>
</evidence>
<dbReference type="InterPro" id="IPR036068">
    <property type="entry name" value="Nicotinate_pribotase-like_C"/>
</dbReference>
<comment type="catalytic activity">
    <reaction evidence="8">
        <text>beta-nicotinamide D-ribonucleotide + diphosphate = 5-phospho-alpha-D-ribose 1-diphosphate + nicotinamide + H(+)</text>
        <dbReference type="Rhea" id="RHEA:16149"/>
        <dbReference type="ChEBI" id="CHEBI:14649"/>
        <dbReference type="ChEBI" id="CHEBI:15378"/>
        <dbReference type="ChEBI" id="CHEBI:17154"/>
        <dbReference type="ChEBI" id="CHEBI:33019"/>
        <dbReference type="ChEBI" id="CHEBI:58017"/>
        <dbReference type="EC" id="2.4.2.12"/>
    </reaction>
    <physiologicalReaction direction="right-to-left" evidence="8">
        <dbReference type="Rhea" id="RHEA:16151"/>
    </physiologicalReaction>
</comment>
<dbReference type="CDD" id="cd01569">
    <property type="entry name" value="PBEF_like"/>
    <property type="match status" value="1"/>
</dbReference>
<dbReference type="GO" id="GO:0047280">
    <property type="term" value="F:nicotinamide phosphoribosyltransferase activity"/>
    <property type="evidence" value="ECO:0007669"/>
    <property type="project" value="UniProtKB-EC"/>
</dbReference>
<proteinExistence type="inferred from homology"/>
<dbReference type="InterPro" id="IPR041525">
    <property type="entry name" value="N/Namide_PRibTrfase"/>
</dbReference>
<dbReference type="InterPro" id="IPR016471">
    <property type="entry name" value="Nicotinamide_PRibTrfase"/>
</dbReference>
<dbReference type="Proteomes" id="UP000240934">
    <property type="component" value="Segment"/>
</dbReference>
<dbReference type="NCBIfam" id="NF006629">
    <property type="entry name" value="PRK09198.1"/>
    <property type="match status" value="1"/>
</dbReference>
<dbReference type="PIRSF" id="PIRSF005943">
    <property type="entry name" value="NMPRT"/>
    <property type="match status" value="1"/>
</dbReference>
<comment type="similarity">
    <text evidence="1">Belongs to the NAPRTase family.</text>
</comment>
<dbReference type="PANTHER" id="PTHR43816:SF1">
    <property type="entry name" value="NICOTINAMIDE PHOSPHORIBOSYLTRANSFERASE"/>
    <property type="match status" value="1"/>
</dbReference>
<dbReference type="GO" id="GO:0009435">
    <property type="term" value="P:NAD+ biosynthetic process"/>
    <property type="evidence" value="ECO:0007669"/>
    <property type="project" value="InterPro"/>
</dbReference>
<evidence type="ECO:0000313" key="12">
    <source>
        <dbReference type="Proteomes" id="UP000240934"/>
    </source>
</evidence>
<comment type="pathway">
    <text evidence="5">Cofactor biosynthesis; NAD(+) biosynthesis; nicotinamide D-ribonucleotide from 5-phospho-alpha-D-ribose 1-diphosphate and nicotinamide: step 1/1.</text>
</comment>
<gene>
    <name evidence="11" type="ORF">Ah1_00114</name>
</gene>
<feature type="domain" description="Nicotinamide phosphoribosyltransferase N-terminal" evidence="10">
    <location>
        <begin position="7"/>
        <end position="98"/>
    </location>
</feature>
<dbReference type="Gene3D" id="3.20.20.70">
    <property type="entry name" value="Aldolase class I"/>
    <property type="match status" value="1"/>
</dbReference>
<evidence type="ECO:0000256" key="3">
    <source>
        <dbReference type="ARBA" id="ARBA00022676"/>
    </source>
</evidence>